<dbReference type="Proteomes" id="UP000250266">
    <property type="component" value="Unassembled WGS sequence"/>
</dbReference>
<dbReference type="OrthoDB" id="4757095at2759"/>
<dbReference type="AlphaFoldDB" id="A0A8E2DZH4"/>
<dbReference type="Pfam" id="PF24864">
    <property type="entry name" value="DUF7730"/>
    <property type="match status" value="1"/>
</dbReference>
<sequence length="258" mass="29765">MIIYSRYCLTKIATQRDLIKHENKIAPPKLSSLRRSLSRPHPSPKSIYRFALFSKPKEQSEQASLLFTRLPAELRAIMYTYAFEENETPHIHSPDKCLGYTCRQVYWETIDVLYPTSTFDFAHVQTFMFFTPTVLPQRLNVITALRLAWRGGMVPSREPEAQRDMASTIDLEWHCDPVWKVVAGVKGLKQLHLVFRFSGYPIHEMQYQDLLFEPMRKLRGLKECKVGAGKQSRTGVDDYEIIELSASGRRVVGQAVLP</sequence>
<dbReference type="PANTHER" id="PTHR38790">
    <property type="entry name" value="2EXR DOMAIN-CONTAINING PROTEIN-RELATED"/>
    <property type="match status" value="1"/>
</dbReference>
<dbReference type="InterPro" id="IPR056632">
    <property type="entry name" value="DUF7730"/>
</dbReference>
<gene>
    <name evidence="2" type="ORF">K432DRAFT_409760</name>
</gene>
<name>A0A8E2DZH4_9PEZI</name>
<protein>
    <recommendedName>
        <fullName evidence="1">DUF7730 domain-containing protein</fullName>
    </recommendedName>
</protein>
<dbReference type="EMBL" id="KV745455">
    <property type="protein sequence ID" value="OCK74556.1"/>
    <property type="molecule type" value="Genomic_DNA"/>
</dbReference>
<keyword evidence="3" id="KW-1185">Reference proteome</keyword>
<organism evidence="2 3">
    <name type="scientific">Lepidopterella palustris CBS 459.81</name>
    <dbReference type="NCBI Taxonomy" id="1314670"/>
    <lineage>
        <taxon>Eukaryota</taxon>
        <taxon>Fungi</taxon>
        <taxon>Dikarya</taxon>
        <taxon>Ascomycota</taxon>
        <taxon>Pezizomycotina</taxon>
        <taxon>Dothideomycetes</taxon>
        <taxon>Pleosporomycetidae</taxon>
        <taxon>Mytilinidiales</taxon>
        <taxon>Argynnaceae</taxon>
        <taxon>Lepidopterella</taxon>
    </lineage>
</organism>
<evidence type="ECO:0000313" key="2">
    <source>
        <dbReference type="EMBL" id="OCK74556.1"/>
    </source>
</evidence>
<proteinExistence type="predicted"/>
<dbReference type="PANTHER" id="PTHR38790:SF4">
    <property type="entry name" value="2EXR DOMAIN-CONTAINING PROTEIN"/>
    <property type="match status" value="1"/>
</dbReference>
<evidence type="ECO:0000313" key="3">
    <source>
        <dbReference type="Proteomes" id="UP000250266"/>
    </source>
</evidence>
<reference evidence="2 3" key="1">
    <citation type="journal article" date="2016" name="Nat. Commun.">
        <title>Ectomycorrhizal ecology is imprinted in the genome of the dominant symbiotic fungus Cenococcum geophilum.</title>
        <authorList>
            <consortium name="DOE Joint Genome Institute"/>
            <person name="Peter M."/>
            <person name="Kohler A."/>
            <person name="Ohm R.A."/>
            <person name="Kuo A."/>
            <person name="Krutzmann J."/>
            <person name="Morin E."/>
            <person name="Arend M."/>
            <person name="Barry K.W."/>
            <person name="Binder M."/>
            <person name="Choi C."/>
            <person name="Clum A."/>
            <person name="Copeland A."/>
            <person name="Grisel N."/>
            <person name="Haridas S."/>
            <person name="Kipfer T."/>
            <person name="LaButti K."/>
            <person name="Lindquist E."/>
            <person name="Lipzen A."/>
            <person name="Maire R."/>
            <person name="Meier B."/>
            <person name="Mihaltcheva S."/>
            <person name="Molinier V."/>
            <person name="Murat C."/>
            <person name="Poggeler S."/>
            <person name="Quandt C.A."/>
            <person name="Sperisen C."/>
            <person name="Tritt A."/>
            <person name="Tisserant E."/>
            <person name="Crous P.W."/>
            <person name="Henrissat B."/>
            <person name="Nehls U."/>
            <person name="Egli S."/>
            <person name="Spatafora J.W."/>
            <person name="Grigoriev I.V."/>
            <person name="Martin F.M."/>
        </authorList>
    </citation>
    <scope>NUCLEOTIDE SEQUENCE [LARGE SCALE GENOMIC DNA]</scope>
    <source>
        <strain evidence="2 3">CBS 459.81</strain>
    </source>
</reference>
<feature type="domain" description="DUF7730" evidence="1">
    <location>
        <begin position="98"/>
        <end position="226"/>
    </location>
</feature>
<evidence type="ECO:0000259" key="1">
    <source>
        <dbReference type="Pfam" id="PF24864"/>
    </source>
</evidence>
<accession>A0A8E2DZH4</accession>